<reference evidence="10" key="3">
    <citation type="submission" date="2025-08" db="UniProtKB">
        <authorList>
            <consortium name="Ensembl"/>
        </authorList>
    </citation>
    <scope>IDENTIFICATION</scope>
</reference>
<evidence type="ECO:0000313" key="11">
    <source>
        <dbReference type="Proteomes" id="UP000018467"/>
    </source>
</evidence>
<dbReference type="Pfam" id="PF00530">
    <property type="entry name" value="SRCR"/>
    <property type="match status" value="1"/>
</dbReference>
<evidence type="ECO:0000256" key="1">
    <source>
        <dbReference type="ARBA" id="ARBA00022729"/>
    </source>
</evidence>
<comment type="caution">
    <text evidence="6">Lacks conserved residue(s) required for the propagation of feature annotation.</text>
</comment>
<evidence type="ECO:0000259" key="8">
    <source>
        <dbReference type="PROSITE" id="PS50287"/>
    </source>
</evidence>
<dbReference type="PROSITE" id="PS50835">
    <property type="entry name" value="IG_LIKE"/>
    <property type="match status" value="1"/>
</dbReference>
<evidence type="ECO:0000259" key="9">
    <source>
        <dbReference type="PROSITE" id="PS50835"/>
    </source>
</evidence>
<keyword evidence="2" id="KW-0677">Repeat</keyword>
<dbReference type="InterPro" id="IPR036179">
    <property type="entry name" value="Ig-like_dom_sf"/>
</dbReference>
<dbReference type="Pfam" id="PF00047">
    <property type="entry name" value="ig"/>
    <property type="match status" value="1"/>
</dbReference>
<evidence type="ECO:0000256" key="5">
    <source>
        <dbReference type="ARBA" id="ARBA00023319"/>
    </source>
</evidence>
<accession>A0A3B1K4Q8</accession>
<protein>
    <recommendedName>
        <fullName evidence="12">SRCR domain-containing protein</fullName>
    </recommendedName>
</protein>
<dbReference type="GO" id="GO:0016020">
    <property type="term" value="C:membrane"/>
    <property type="evidence" value="ECO:0007669"/>
    <property type="project" value="InterPro"/>
</dbReference>
<dbReference type="PRINTS" id="PR00258">
    <property type="entry name" value="SPERACTRCPTR"/>
</dbReference>
<feature type="domain" description="Ig-like" evidence="9">
    <location>
        <begin position="236"/>
        <end position="314"/>
    </location>
</feature>
<evidence type="ECO:0000256" key="2">
    <source>
        <dbReference type="ARBA" id="ARBA00022737"/>
    </source>
</evidence>
<dbReference type="FunFam" id="3.10.250.10:FF:000006">
    <property type="entry name" value="neurotrypsin isoform X2"/>
    <property type="match status" value="1"/>
</dbReference>
<evidence type="ECO:0000256" key="4">
    <source>
        <dbReference type="ARBA" id="ARBA00023180"/>
    </source>
</evidence>
<evidence type="ECO:0000256" key="3">
    <source>
        <dbReference type="ARBA" id="ARBA00023157"/>
    </source>
</evidence>
<keyword evidence="1" id="KW-0732">Signal</keyword>
<dbReference type="Gene3D" id="3.10.250.10">
    <property type="entry name" value="SRCR-like domain"/>
    <property type="match status" value="1"/>
</dbReference>
<dbReference type="SMART" id="SM00202">
    <property type="entry name" value="SR"/>
    <property type="match status" value="1"/>
</dbReference>
<dbReference type="SMART" id="SM00409">
    <property type="entry name" value="IG"/>
    <property type="match status" value="3"/>
</dbReference>
<evidence type="ECO:0008006" key="12">
    <source>
        <dbReference type="Google" id="ProtNLM"/>
    </source>
</evidence>
<keyword evidence="4" id="KW-0325">Glycoprotein</keyword>
<reference evidence="11" key="2">
    <citation type="journal article" date="2014" name="Nat. Commun.">
        <title>The cavefish genome reveals candidate genes for eye loss.</title>
        <authorList>
            <person name="McGaugh S.E."/>
            <person name="Gross J.B."/>
            <person name="Aken B."/>
            <person name="Blin M."/>
            <person name="Borowsky R."/>
            <person name="Chalopin D."/>
            <person name="Hinaux H."/>
            <person name="Jeffery W.R."/>
            <person name="Keene A."/>
            <person name="Ma L."/>
            <person name="Minx P."/>
            <person name="Murphy D."/>
            <person name="O'Quin K.E."/>
            <person name="Retaux S."/>
            <person name="Rohner N."/>
            <person name="Searle S.M."/>
            <person name="Stahl B.A."/>
            <person name="Tabin C."/>
            <person name="Volff J.N."/>
            <person name="Yoshizawa M."/>
            <person name="Warren W.C."/>
        </authorList>
    </citation>
    <scope>NUCLEOTIDE SEQUENCE [LARGE SCALE GENOMIC DNA]</scope>
    <source>
        <strain evidence="11">female</strain>
    </source>
</reference>
<dbReference type="SUPFAM" id="SSF56487">
    <property type="entry name" value="SRCR-like"/>
    <property type="match status" value="1"/>
</dbReference>
<sequence>YFRFCVLLYCSSFVTDGMNIRLVNGTGSCSGRVEVYYNGEWGTVCDAYWDMNDTAVVCRQVGCGEALSVNSSGHFGAGSGPIHLDNVACSGSENSITSCNHSSSHNCGHGEDAGVTCAVLTKPLQRKLSVQTQTSQSSATFTLAVDTSDQGQYSCDCSYQRSSSSTSSRSSTVNITVGKSTKHDFIISFNSNNGGSNLRPPAHSGSALDRWTAISFLNGFSTVPKIHLTKVTLPTPRISLNPTEEISWGERVDITCSVETQFREGSFTLTQSSGSLRETKRGTSVTFSFLKVDFVHEGSYFCQYKTRVSSRDFSSPQSSSVKFLVVVNLLQPTISFSDPDGGSHWGPQGLEVTRGYSFSIICSAQPQYRGGSFHLEFSGSNIISINQPAVNHSATFFFHEADYEHQGNYSCVYEVTVSSRTFRSSNTELLAITVKGTLRNTTFIFTFILQFEQKTVAEAKERFQKQNKTKNAKKKSTENSQKHKNKSKDWQNSN</sequence>
<dbReference type="PANTHER" id="PTHR48071">
    <property type="entry name" value="SRCR DOMAIN-CONTAINING PROTEIN"/>
    <property type="match status" value="1"/>
</dbReference>
<evidence type="ECO:0000313" key="10">
    <source>
        <dbReference type="Ensembl" id="ENSAMXP00000048981.1"/>
    </source>
</evidence>
<dbReference type="InterPro" id="IPR001190">
    <property type="entry name" value="SRCR"/>
</dbReference>
<feature type="domain" description="SRCR" evidence="8">
    <location>
        <begin position="20"/>
        <end position="118"/>
    </location>
</feature>
<organism evidence="10 11">
    <name type="scientific">Astyanax mexicanus</name>
    <name type="common">Blind cave fish</name>
    <name type="synonym">Astyanax fasciatus mexicanus</name>
    <dbReference type="NCBI Taxonomy" id="7994"/>
    <lineage>
        <taxon>Eukaryota</taxon>
        <taxon>Metazoa</taxon>
        <taxon>Chordata</taxon>
        <taxon>Craniata</taxon>
        <taxon>Vertebrata</taxon>
        <taxon>Euteleostomi</taxon>
        <taxon>Actinopterygii</taxon>
        <taxon>Neopterygii</taxon>
        <taxon>Teleostei</taxon>
        <taxon>Ostariophysi</taxon>
        <taxon>Characiformes</taxon>
        <taxon>Characoidei</taxon>
        <taxon>Acestrorhamphidae</taxon>
        <taxon>Acestrorhamphinae</taxon>
        <taxon>Astyanax</taxon>
    </lineage>
</organism>
<feature type="region of interest" description="Disordered" evidence="7">
    <location>
        <begin position="462"/>
        <end position="494"/>
    </location>
</feature>
<dbReference type="Ensembl" id="ENSAMXT00000037476.1">
    <property type="protein sequence ID" value="ENSAMXP00000048981.1"/>
    <property type="gene ID" value="ENSAMXG00000032293.1"/>
</dbReference>
<dbReference type="Gene3D" id="2.60.40.10">
    <property type="entry name" value="Immunoglobulins"/>
    <property type="match status" value="2"/>
</dbReference>
<proteinExistence type="predicted"/>
<dbReference type="InterPro" id="IPR007110">
    <property type="entry name" value="Ig-like_dom"/>
</dbReference>
<keyword evidence="11" id="KW-1185">Reference proteome</keyword>
<dbReference type="PROSITE" id="PS00420">
    <property type="entry name" value="SRCR_1"/>
    <property type="match status" value="1"/>
</dbReference>
<dbReference type="PROSITE" id="PS50287">
    <property type="entry name" value="SRCR_2"/>
    <property type="match status" value="1"/>
</dbReference>
<reference evidence="10" key="4">
    <citation type="submission" date="2025-09" db="UniProtKB">
        <authorList>
            <consortium name="Ensembl"/>
        </authorList>
    </citation>
    <scope>IDENTIFICATION</scope>
</reference>
<dbReference type="InterPro" id="IPR036772">
    <property type="entry name" value="SRCR-like_dom_sf"/>
</dbReference>
<dbReference type="InterPro" id="IPR003599">
    <property type="entry name" value="Ig_sub"/>
</dbReference>
<dbReference type="InterPro" id="IPR013151">
    <property type="entry name" value="Immunoglobulin_dom"/>
</dbReference>
<reference evidence="11" key="1">
    <citation type="submission" date="2013-03" db="EMBL/GenBank/DDBJ databases">
        <authorList>
            <person name="Jeffery W."/>
            <person name="Warren W."/>
            <person name="Wilson R.K."/>
        </authorList>
    </citation>
    <scope>NUCLEOTIDE SEQUENCE</scope>
    <source>
        <strain evidence="11">female</strain>
    </source>
</reference>
<dbReference type="GeneTree" id="ENSGT00950000183145"/>
<feature type="compositionally biased region" description="Basic residues" evidence="7">
    <location>
        <begin position="465"/>
        <end position="474"/>
    </location>
</feature>
<dbReference type="AlphaFoldDB" id="A0A3B1K4Q8"/>
<evidence type="ECO:0000256" key="7">
    <source>
        <dbReference type="SAM" id="MobiDB-lite"/>
    </source>
</evidence>
<dbReference type="Bgee" id="ENSAMXG00000032293">
    <property type="expression patterns" value="Expressed in intestine and 7 other cell types or tissues"/>
</dbReference>
<dbReference type="Proteomes" id="UP000018467">
    <property type="component" value="Unassembled WGS sequence"/>
</dbReference>
<evidence type="ECO:0000256" key="6">
    <source>
        <dbReference type="PROSITE-ProRule" id="PRU00196"/>
    </source>
</evidence>
<keyword evidence="5" id="KW-0393">Immunoglobulin domain</keyword>
<dbReference type="InterPro" id="IPR013783">
    <property type="entry name" value="Ig-like_fold"/>
</dbReference>
<name>A0A3B1K4Q8_ASTMX</name>
<dbReference type="SUPFAM" id="SSF48726">
    <property type="entry name" value="Immunoglobulin"/>
    <property type="match status" value="2"/>
</dbReference>
<keyword evidence="3 6" id="KW-1015">Disulfide bond</keyword>
<feature type="disulfide bond" evidence="6">
    <location>
        <begin position="89"/>
        <end position="99"/>
    </location>
</feature>
<dbReference type="PANTHER" id="PTHR48071:SF18">
    <property type="entry name" value="DELETED IN MALIGNANT BRAIN TUMORS 1 PROTEIN-RELATED"/>
    <property type="match status" value="1"/>
</dbReference>
<dbReference type="InParanoid" id="A0A3B1K4Q8"/>